<reference evidence="1 2" key="1">
    <citation type="submission" date="2020-08" db="EMBL/GenBank/DDBJ databases">
        <authorList>
            <person name="Kim C.M."/>
        </authorList>
    </citation>
    <scope>NUCLEOTIDE SEQUENCE [LARGE SCALE GENOMIC DNA]</scope>
    <source>
        <strain evidence="1 2">SR9</strain>
    </source>
</reference>
<name>A0A7W4DEA8_9GAMM</name>
<proteinExistence type="predicted"/>
<dbReference type="Proteomes" id="UP000581189">
    <property type="component" value="Unassembled WGS sequence"/>
</dbReference>
<dbReference type="RefSeq" id="WP_182834930.1">
    <property type="nucleotide sequence ID" value="NZ_JACJFN010000004.1"/>
</dbReference>
<protein>
    <submittedName>
        <fullName evidence="1">Uncharacterized protein</fullName>
    </submittedName>
</protein>
<evidence type="ECO:0000313" key="1">
    <source>
        <dbReference type="EMBL" id="MBB1520999.1"/>
    </source>
</evidence>
<comment type="caution">
    <text evidence="1">The sequence shown here is derived from an EMBL/GenBank/DDBJ whole genome shotgun (WGS) entry which is preliminary data.</text>
</comment>
<dbReference type="EMBL" id="JACJFN010000004">
    <property type="protein sequence ID" value="MBB1520999.1"/>
    <property type="molecule type" value="Genomic_DNA"/>
</dbReference>
<dbReference type="AlphaFoldDB" id="A0A7W4DEA8"/>
<keyword evidence="2" id="KW-1185">Reference proteome</keyword>
<gene>
    <name evidence="1" type="ORF">H3H45_17280</name>
</gene>
<accession>A0A7W4DEA8</accession>
<sequence>MPHLQTEAVIVMTNTLRWVESSIAPPERVPHKDSFVFRYANKGIREALVQKLARYISGLNAVSVLLSAGYVQEVGVIFRTLDEIQEDIFFLACAETNGAWSERHTQYLEAFYADAVFSRPEGALQISKPNLLPRKKIRAHTMNAIGQGVNVSQALDVAESLSTAYSGYVHAASENIMEMYGGNPPHFHVEGVPETPHIETFEQDTEIYIYRGVMVACVVAKAFGNKSLVEALYEFLAQYEVANGHGPSRGR</sequence>
<organism evidence="1 2">
    <name type="scientific">Aquipseudomonas guryensis</name>
    <dbReference type="NCBI Taxonomy" id="2759165"/>
    <lineage>
        <taxon>Bacteria</taxon>
        <taxon>Pseudomonadati</taxon>
        <taxon>Pseudomonadota</taxon>
        <taxon>Gammaproteobacteria</taxon>
        <taxon>Pseudomonadales</taxon>
        <taxon>Pseudomonadaceae</taxon>
        <taxon>Aquipseudomonas</taxon>
    </lineage>
</organism>
<evidence type="ECO:0000313" key="2">
    <source>
        <dbReference type="Proteomes" id="UP000581189"/>
    </source>
</evidence>